<feature type="transmembrane region" description="Helical" evidence="1">
    <location>
        <begin position="6"/>
        <end position="24"/>
    </location>
</feature>
<reference evidence="3" key="1">
    <citation type="submission" date="2016-12" db="EMBL/GenBank/DDBJ databases">
        <authorList>
            <person name="Herbold C."/>
        </authorList>
    </citation>
    <scope>NUCLEOTIDE SEQUENCE [LARGE SCALE GENOMIC DNA]</scope>
</reference>
<proteinExistence type="predicted"/>
<keyword evidence="1" id="KW-0472">Membrane</keyword>
<sequence length="147" mass="16131">MIPKGAAIFFIVGLIAAGFLGIYLSHIANQIPVLVYVSGPSLTVIPDKINYHMGEPVKIRVINSGTVPLLFSDSSYGVKIEQLDGTVIYSPVSAQVVSKLEPKEEKIFVWDQTKNDGSKAYQGRYRIVSSTNDSNMLRESVTINILK</sequence>
<name>A0A2H1EEI9_9ARCH</name>
<dbReference type="Proteomes" id="UP000232412">
    <property type="component" value="Unassembled WGS sequence"/>
</dbReference>
<protein>
    <recommendedName>
        <fullName evidence="4">Intracellular proteinase inhibitor BsuPI domain-containing protein</fullName>
    </recommendedName>
</protein>
<organism evidence="2 3">
    <name type="scientific">Nitrosotalea sinensis</name>
    <dbReference type="NCBI Taxonomy" id="1499975"/>
    <lineage>
        <taxon>Archaea</taxon>
        <taxon>Nitrososphaerota</taxon>
        <taxon>Nitrososphaeria</taxon>
        <taxon>Nitrosotaleales</taxon>
        <taxon>Nitrosotaleaceae</taxon>
        <taxon>Nitrosotalea</taxon>
    </lineage>
</organism>
<dbReference type="EMBL" id="FRFC01000001">
    <property type="protein sequence ID" value="SHO42472.1"/>
    <property type="molecule type" value="Genomic_DNA"/>
</dbReference>
<dbReference type="OrthoDB" id="24807at2157"/>
<dbReference type="RefSeq" id="WP_101008787.1">
    <property type="nucleotide sequence ID" value="NZ_FRFC01000001.1"/>
</dbReference>
<evidence type="ECO:0008006" key="4">
    <source>
        <dbReference type="Google" id="ProtNLM"/>
    </source>
</evidence>
<dbReference type="AlphaFoldDB" id="A0A2H1EEI9"/>
<keyword evidence="3" id="KW-1185">Reference proteome</keyword>
<evidence type="ECO:0000256" key="1">
    <source>
        <dbReference type="SAM" id="Phobius"/>
    </source>
</evidence>
<keyword evidence="1" id="KW-1133">Transmembrane helix</keyword>
<evidence type="ECO:0000313" key="2">
    <source>
        <dbReference type="EMBL" id="SHO42472.1"/>
    </source>
</evidence>
<evidence type="ECO:0000313" key="3">
    <source>
        <dbReference type="Proteomes" id="UP000232412"/>
    </source>
</evidence>
<gene>
    <name evidence="2" type="ORF">NSIN_10010</name>
</gene>
<keyword evidence="1" id="KW-0812">Transmembrane</keyword>
<accession>A0A2H1EEI9</accession>